<dbReference type="PROSITE" id="PS51462">
    <property type="entry name" value="NUDIX"/>
    <property type="match status" value="1"/>
</dbReference>
<dbReference type="Gene3D" id="3.90.79.10">
    <property type="entry name" value="Nucleoside Triphosphate Pyrophosphohydrolase"/>
    <property type="match status" value="1"/>
</dbReference>
<dbReference type="KEGG" id="nlo:107225701"/>
<dbReference type="GO" id="GO:0010945">
    <property type="term" value="F:coenzyme A diphosphatase activity"/>
    <property type="evidence" value="ECO:0007669"/>
    <property type="project" value="InterPro"/>
</dbReference>
<dbReference type="Proteomes" id="UP000829291">
    <property type="component" value="Chromosome 1"/>
</dbReference>
<name>A0A6J0C598_NEOLC</name>
<dbReference type="SUPFAM" id="SSF55811">
    <property type="entry name" value="Nudix"/>
    <property type="match status" value="1"/>
</dbReference>
<evidence type="ECO:0000256" key="4">
    <source>
        <dbReference type="ARBA" id="ARBA00022801"/>
    </source>
</evidence>
<dbReference type="PANTHER" id="PTHR12992:SF11">
    <property type="entry name" value="MITOCHONDRIAL COENZYME A DIPHOSPHATASE NUDT8"/>
    <property type="match status" value="1"/>
</dbReference>
<dbReference type="InParanoid" id="A0A6J0C598"/>
<dbReference type="GO" id="GO:0046872">
    <property type="term" value="F:metal ion binding"/>
    <property type="evidence" value="ECO:0007669"/>
    <property type="project" value="UniProtKB-KW"/>
</dbReference>
<evidence type="ECO:0000256" key="3">
    <source>
        <dbReference type="ARBA" id="ARBA00022723"/>
    </source>
</evidence>
<keyword evidence="8" id="KW-1185">Reference proteome</keyword>
<keyword evidence="4" id="KW-0378">Hydrolase</keyword>
<dbReference type="RefSeq" id="XP_015521733.1">
    <property type="nucleotide sequence ID" value="XM_015666247.2"/>
</dbReference>
<proteinExistence type="predicted"/>
<reference evidence="9" key="1">
    <citation type="submission" date="2025-08" db="UniProtKB">
        <authorList>
            <consortium name="RefSeq"/>
        </authorList>
    </citation>
    <scope>IDENTIFICATION</scope>
    <source>
        <tissue evidence="9">Thorax and Abdomen</tissue>
    </source>
</reference>
<evidence type="ECO:0000313" key="9">
    <source>
        <dbReference type="RefSeq" id="XP_015521733.1"/>
    </source>
</evidence>
<organism evidence="9">
    <name type="scientific">Neodiprion lecontei</name>
    <name type="common">Redheaded pine sawfly</name>
    <dbReference type="NCBI Taxonomy" id="441921"/>
    <lineage>
        <taxon>Eukaryota</taxon>
        <taxon>Metazoa</taxon>
        <taxon>Ecdysozoa</taxon>
        <taxon>Arthropoda</taxon>
        <taxon>Hexapoda</taxon>
        <taxon>Insecta</taxon>
        <taxon>Pterygota</taxon>
        <taxon>Neoptera</taxon>
        <taxon>Endopterygota</taxon>
        <taxon>Hymenoptera</taxon>
        <taxon>Tenthredinoidea</taxon>
        <taxon>Diprionidae</taxon>
        <taxon>Diprioninae</taxon>
        <taxon>Neodiprion</taxon>
    </lineage>
</organism>
<dbReference type="FunCoup" id="A0A6J0C598">
    <property type="interactions" value="178"/>
</dbReference>
<evidence type="ECO:0000313" key="8">
    <source>
        <dbReference type="Proteomes" id="UP000829291"/>
    </source>
</evidence>
<evidence type="ECO:0000256" key="1">
    <source>
        <dbReference type="ARBA" id="ARBA00001936"/>
    </source>
</evidence>
<gene>
    <name evidence="9" type="primary">LOC107225701</name>
</gene>
<dbReference type="OrthoDB" id="206213at2759"/>
<evidence type="ECO:0000256" key="6">
    <source>
        <dbReference type="ARBA" id="ARBA00023211"/>
    </source>
</evidence>
<protein>
    <submittedName>
        <fullName evidence="9">Mitochondrial coenzyme A diphosphatase NUDT8</fullName>
    </submittedName>
</protein>
<evidence type="ECO:0000259" key="7">
    <source>
        <dbReference type="PROSITE" id="PS51462"/>
    </source>
</evidence>
<comment type="cofactor">
    <cofactor evidence="1">
        <name>Mn(2+)</name>
        <dbReference type="ChEBI" id="CHEBI:29035"/>
    </cofactor>
</comment>
<dbReference type="InterPro" id="IPR015797">
    <property type="entry name" value="NUDIX_hydrolase-like_dom_sf"/>
</dbReference>
<accession>A0A6J0C598</accession>
<evidence type="ECO:0000256" key="5">
    <source>
        <dbReference type="ARBA" id="ARBA00022842"/>
    </source>
</evidence>
<dbReference type="Pfam" id="PF00293">
    <property type="entry name" value="NUDIX"/>
    <property type="match status" value="1"/>
</dbReference>
<dbReference type="InterPro" id="IPR045121">
    <property type="entry name" value="CoAse"/>
</dbReference>
<keyword evidence="6" id="KW-0464">Manganese</keyword>
<dbReference type="PANTHER" id="PTHR12992">
    <property type="entry name" value="NUDIX HYDROLASE"/>
    <property type="match status" value="1"/>
</dbReference>
<dbReference type="CDD" id="cd03426">
    <property type="entry name" value="NUDIX_CoAse_Nudt7"/>
    <property type="match status" value="1"/>
</dbReference>
<dbReference type="GeneID" id="107225701"/>
<keyword evidence="3" id="KW-0479">Metal-binding</keyword>
<dbReference type="AlphaFoldDB" id="A0A6J0C598"/>
<feature type="domain" description="Nudix hydrolase" evidence="7">
    <location>
        <begin position="71"/>
        <end position="208"/>
    </location>
</feature>
<comment type="cofactor">
    <cofactor evidence="2">
        <name>Mg(2+)</name>
        <dbReference type="ChEBI" id="CHEBI:18420"/>
    </cofactor>
</comment>
<evidence type="ECO:0000256" key="2">
    <source>
        <dbReference type="ARBA" id="ARBA00001946"/>
    </source>
</evidence>
<keyword evidence="5" id="KW-0460">Magnesium</keyword>
<sequence length="259" mass="29021">MNIVKESFVCRSASRRLFLRSTPVEPQRRLSGINGNDLKADIILSANNRKGCVKNLKLYRPASRSSNREEVSKAAVLVPLCMHKGELGLLYTLRSTKLNTSRGQVSFPGGMHDKDDKTLEETAIRETWEELRIPREKIDVWGSGNPMGRQHVSVLPVLAYIGDIEPNELQLNTDEVEEAFVLSLNNLCDPAKSRFTQFRDSFTLPTYLAGKHRVWGLTAAITHVIMKALVPNVYKHKLAYAQPVHETNSASNITNLSVP</sequence>
<dbReference type="InterPro" id="IPR000086">
    <property type="entry name" value="NUDIX_hydrolase_dom"/>
</dbReference>